<dbReference type="InterPro" id="IPR005147">
    <property type="entry name" value="tRNA_synthase_B5-dom"/>
</dbReference>
<keyword evidence="7 15" id="KW-0479">Metal-binding</keyword>
<dbReference type="PROSITE" id="PS51483">
    <property type="entry name" value="B5"/>
    <property type="match status" value="1"/>
</dbReference>
<dbReference type="InterPro" id="IPR041616">
    <property type="entry name" value="PheRS_beta_core"/>
</dbReference>
<dbReference type="Pfam" id="PF03484">
    <property type="entry name" value="B5"/>
    <property type="match status" value="1"/>
</dbReference>
<evidence type="ECO:0000256" key="1">
    <source>
        <dbReference type="ARBA" id="ARBA00004496"/>
    </source>
</evidence>
<dbReference type="InterPro" id="IPR045060">
    <property type="entry name" value="Phe-tRNA-ligase_IIc_bsu"/>
</dbReference>
<evidence type="ECO:0000259" key="18">
    <source>
        <dbReference type="PROSITE" id="PS51447"/>
    </source>
</evidence>
<evidence type="ECO:0000256" key="7">
    <source>
        <dbReference type="ARBA" id="ARBA00022723"/>
    </source>
</evidence>
<comment type="similarity">
    <text evidence="2 15">Belongs to the phenylalanyl-tRNA synthetase beta subunit family. Type 1 subfamily.</text>
</comment>
<keyword evidence="6 15" id="KW-0436">Ligase</keyword>
<dbReference type="InterPro" id="IPR002547">
    <property type="entry name" value="tRNA-bd_dom"/>
</dbReference>
<keyword evidence="10 15" id="KW-0460">Magnesium</keyword>
<evidence type="ECO:0000256" key="3">
    <source>
        <dbReference type="ARBA" id="ARBA00011209"/>
    </source>
</evidence>
<dbReference type="Pfam" id="PF01588">
    <property type="entry name" value="tRNA_bind"/>
    <property type="match status" value="1"/>
</dbReference>
<dbReference type="PROSITE" id="PS50886">
    <property type="entry name" value="TRBD"/>
    <property type="match status" value="1"/>
</dbReference>
<dbReference type="EMBL" id="DSMG01000116">
    <property type="protein sequence ID" value="HDX32067.1"/>
    <property type="molecule type" value="Genomic_DNA"/>
</dbReference>
<dbReference type="InterPro" id="IPR004532">
    <property type="entry name" value="Phe-tRNA-ligase_IIc_bsu_bact"/>
</dbReference>
<evidence type="ECO:0000256" key="16">
    <source>
        <dbReference type="PROSITE-ProRule" id="PRU00209"/>
    </source>
</evidence>
<dbReference type="PANTHER" id="PTHR10947:SF0">
    <property type="entry name" value="PHENYLALANINE--TRNA LIGASE BETA SUBUNIT"/>
    <property type="match status" value="1"/>
</dbReference>
<dbReference type="EC" id="6.1.1.20" evidence="15"/>
<evidence type="ECO:0000256" key="8">
    <source>
        <dbReference type="ARBA" id="ARBA00022741"/>
    </source>
</evidence>
<proteinExistence type="inferred from homology"/>
<dbReference type="InterPro" id="IPR012340">
    <property type="entry name" value="NA-bd_OB-fold"/>
</dbReference>
<dbReference type="FunFam" id="3.50.40.10:FF:000001">
    <property type="entry name" value="Phenylalanine--tRNA ligase beta subunit"/>
    <property type="match status" value="1"/>
</dbReference>
<protein>
    <recommendedName>
        <fullName evidence="15">Phenylalanine--tRNA ligase beta subunit</fullName>
        <ecNumber evidence="15">6.1.1.20</ecNumber>
    </recommendedName>
    <alternativeName>
        <fullName evidence="15">Phenylalanyl-tRNA synthetase beta subunit</fullName>
        <shortName evidence="15">PheRS</shortName>
    </alternativeName>
</protein>
<evidence type="ECO:0000256" key="11">
    <source>
        <dbReference type="ARBA" id="ARBA00022884"/>
    </source>
</evidence>
<feature type="binding site" evidence="15">
    <location>
        <position position="511"/>
    </location>
    <ligand>
        <name>Mg(2+)</name>
        <dbReference type="ChEBI" id="CHEBI:18420"/>
        <note>shared with alpha subunit</note>
    </ligand>
</feature>
<dbReference type="GO" id="GO:0000287">
    <property type="term" value="F:magnesium ion binding"/>
    <property type="evidence" value="ECO:0007669"/>
    <property type="project" value="UniProtKB-UniRule"/>
</dbReference>
<feature type="domain" description="B5" evidence="19">
    <location>
        <begin position="429"/>
        <end position="524"/>
    </location>
</feature>
<dbReference type="Gene3D" id="2.40.50.140">
    <property type="entry name" value="Nucleic acid-binding proteins"/>
    <property type="match status" value="1"/>
</dbReference>
<dbReference type="GO" id="GO:0000049">
    <property type="term" value="F:tRNA binding"/>
    <property type="evidence" value="ECO:0007669"/>
    <property type="project" value="UniProtKB-UniRule"/>
</dbReference>
<gene>
    <name evidence="15" type="primary">pheT</name>
    <name evidence="20" type="ORF">ENQ20_11345</name>
</gene>
<dbReference type="InterPro" id="IPR009061">
    <property type="entry name" value="DNA-bd_dom_put_sf"/>
</dbReference>
<dbReference type="InterPro" id="IPR045864">
    <property type="entry name" value="aa-tRNA-synth_II/BPL/LPL"/>
</dbReference>
<dbReference type="SUPFAM" id="SSF50249">
    <property type="entry name" value="Nucleic acid-binding proteins"/>
    <property type="match status" value="1"/>
</dbReference>
<keyword evidence="8 15" id="KW-0547">Nucleotide-binding</keyword>
<keyword evidence="11 16" id="KW-0694">RNA-binding</keyword>
<dbReference type="PANTHER" id="PTHR10947">
    <property type="entry name" value="PHENYLALANYL-TRNA SYNTHETASE BETA CHAIN AND LEUCINE-RICH REPEAT-CONTAINING PROTEIN 47"/>
    <property type="match status" value="1"/>
</dbReference>
<dbReference type="GO" id="GO:0009328">
    <property type="term" value="C:phenylalanine-tRNA ligase complex"/>
    <property type="evidence" value="ECO:0007669"/>
    <property type="project" value="TreeGrafter"/>
</dbReference>
<evidence type="ECO:0000256" key="9">
    <source>
        <dbReference type="ARBA" id="ARBA00022840"/>
    </source>
</evidence>
<name>A0A7C1JTJ3_9CHLR</name>
<feature type="binding site" evidence="15">
    <location>
        <position position="512"/>
    </location>
    <ligand>
        <name>Mg(2+)</name>
        <dbReference type="ChEBI" id="CHEBI:18420"/>
        <note>shared with alpha subunit</note>
    </ligand>
</feature>
<dbReference type="SMART" id="SM00873">
    <property type="entry name" value="B3_4"/>
    <property type="match status" value="1"/>
</dbReference>
<dbReference type="Gene3D" id="3.50.40.10">
    <property type="entry name" value="Phenylalanyl-trna Synthetase, Chain B, domain 3"/>
    <property type="match status" value="1"/>
</dbReference>
<comment type="subunit">
    <text evidence="3 15">Tetramer of two alpha and two beta subunits.</text>
</comment>
<dbReference type="SUPFAM" id="SSF55681">
    <property type="entry name" value="Class II aaRS and biotin synthetases"/>
    <property type="match status" value="1"/>
</dbReference>
<evidence type="ECO:0000256" key="5">
    <source>
        <dbReference type="ARBA" id="ARBA00022555"/>
    </source>
</evidence>
<sequence length="856" mass="94792">MLAPLSWLREYVDITLPVEELAERLTLAGLAVDAIHHVGDWWDPETIVVGQVVAVLPHPDADRLVLVDVDFGDEAPQRVVTGAPNLFQFRGVEALPVLKVAFARAGAILVDAYSNERPRPKKKLKPSKIRGVESAGMVCSERELGLSEEHEGILLLPEDAPVGMPLRDYLGDVILEFDLTTDMARALSLIGVAREISALTGAPLHLPEDVFPTEGDDCVEHYVSVRIEEPALCNRYTGIVIRDVQIGPSPKWMQDRLIKAGMRPINNVVDITNYVMLEYGQPLHAFDYDILVRRAQQAGDRIPTIIVRCASDGEKFVTLDDVERTLDSEMLMIADTLGSIAIAGVMGGQESEVSDKTRNILLESATFEGINNRRTSQKLKLFSAASYRFARGVPATLNDIAARRAANLMRRYAGGRIVPGIADAYPVPQRSVVVYTTASDMQRILGMSVSLEQVAEALRRLDFSVRQVAEPDPNAPPEATFALHRNAGEPLLECTVPWHRLDVTIPADLIEEAARIIGYESVPLTLMEDTLPTQHRNEVIETEEKIRDILIGCGLQDTINYALTSPENHARLGLNYAPLHASADGAFIELANPIAAERRVMRRSLLVSALENLQYNLRYADRLAMFEIGRVYLPELGDGLLPCEDRRLSLVMVGPRQPQDFYATGQEEMDFFDLKGVIEVLLERLGFKADAIEYRPLQGVGTFGARCAEVVIAGEIVGLFGEVHPRVRAAFDLPAVRVNAAELRIKRLMRPHWRFDPLPPISPYPPVVEDLAFIVDEAVPMRAVENAIRAAGGALLTEVVLFDLYRGEPLPPGVKSLAFRLTYQSQEASLRDADVANLRERIIRRVEREVGGKLRG</sequence>
<dbReference type="FunFam" id="3.30.70.380:FF:000001">
    <property type="entry name" value="Phenylalanine--tRNA ligase beta subunit"/>
    <property type="match status" value="1"/>
</dbReference>
<evidence type="ECO:0000256" key="2">
    <source>
        <dbReference type="ARBA" id="ARBA00008653"/>
    </source>
</evidence>
<dbReference type="InterPro" id="IPR020825">
    <property type="entry name" value="Phe-tRNA_synthase-like_B3/B4"/>
</dbReference>
<dbReference type="InterPro" id="IPR005146">
    <property type="entry name" value="B3/B4_tRNA-bd"/>
</dbReference>
<dbReference type="NCBIfam" id="TIGR00472">
    <property type="entry name" value="pheT_bact"/>
    <property type="match status" value="1"/>
</dbReference>
<dbReference type="SUPFAM" id="SSF54991">
    <property type="entry name" value="Anticodon-binding domain of PheRS"/>
    <property type="match status" value="1"/>
</dbReference>
<comment type="catalytic activity">
    <reaction evidence="14 15">
        <text>tRNA(Phe) + L-phenylalanine + ATP = L-phenylalanyl-tRNA(Phe) + AMP + diphosphate + H(+)</text>
        <dbReference type="Rhea" id="RHEA:19413"/>
        <dbReference type="Rhea" id="RHEA-COMP:9668"/>
        <dbReference type="Rhea" id="RHEA-COMP:9699"/>
        <dbReference type="ChEBI" id="CHEBI:15378"/>
        <dbReference type="ChEBI" id="CHEBI:30616"/>
        <dbReference type="ChEBI" id="CHEBI:33019"/>
        <dbReference type="ChEBI" id="CHEBI:58095"/>
        <dbReference type="ChEBI" id="CHEBI:78442"/>
        <dbReference type="ChEBI" id="CHEBI:78531"/>
        <dbReference type="ChEBI" id="CHEBI:456215"/>
        <dbReference type="EC" id="6.1.1.20"/>
    </reaction>
</comment>
<dbReference type="GO" id="GO:0005524">
    <property type="term" value="F:ATP binding"/>
    <property type="evidence" value="ECO:0007669"/>
    <property type="project" value="UniProtKB-UniRule"/>
</dbReference>
<organism evidence="20">
    <name type="scientific">Caldilinea aerophila</name>
    <dbReference type="NCBI Taxonomy" id="133453"/>
    <lineage>
        <taxon>Bacteria</taxon>
        <taxon>Bacillati</taxon>
        <taxon>Chloroflexota</taxon>
        <taxon>Caldilineae</taxon>
        <taxon>Caldilineales</taxon>
        <taxon>Caldilineaceae</taxon>
        <taxon>Caldilinea</taxon>
    </lineage>
</organism>
<dbReference type="AlphaFoldDB" id="A0A7C1JTJ3"/>
<evidence type="ECO:0000256" key="14">
    <source>
        <dbReference type="ARBA" id="ARBA00049255"/>
    </source>
</evidence>
<dbReference type="SMART" id="SM00874">
    <property type="entry name" value="B5"/>
    <property type="match status" value="1"/>
</dbReference>
<evidence type="ECO:0000256" key="12">
    <source>
        <dbReference type="ARBA" id="ARBA00022917"/>
    </source>
</evidence>
<dbReference type="InterPro" id="IPR005121">
    <property type="entry name" value="Fdx_antiC-bd"/>
</dbReference>
<dbReference type="GO" id="GO:0004826">
    <property type="term" value="F:phenylalanine-tRNA ligase activity"/>
    <property type="evidence" value="ECO:0007669"/>
    <property type="project" value="UniProtKB-UniRule"/>
</dbReference>
<dbReference type="Gene3D" id="3.30.70.380">
    <property type="entry name" value="Ferrodoxin-fold anticodon-binding domain"/>
    <property type="match status" value="1"/>
</dbReference>
<evidence type="ECO:0000259" key="17">
    <source>
        <dbReference type="PROSITE" id="PS50886"/>
    </source>
</evidence>
<keyword evidence="13 15" id="KW-0030">Aminoacyl-tRNA synthetase</keyword>
<evidence type="ECO:0000256" key="10">
    <source>
        <dbReference type="ARBA" id="ARBA00022842"/>
    </source>
</evidence>
<feature type="binding site" evidence="15">
    <location>
        <position position="508"/>
    </location>
    <ligand>
        <name>Mg(2+)</name>
        <dbReference type="ChEBI" id="CHEBI:18420"/>
        <note>shared with alpha subunit</note>
    </ligand>
</feature>
<dbReference type="SUPFAM" id="SSF56037">
    <property type="entry name" value="PheT/TilS domain"/>
    <property type="match status" value="1"/>
</dbReference>
<feature type="domain" description="TRNA-binding" evidence="17">
    <location>
        <begin position="41"/>
        <end position="167"/>
    </location>
</feature>
<dbReference type="HAMAP" id="MF_00283">
    <property type="entry name" value="Phe_tRNA_synth_beta1"/>
    <property type="match status" value="1"/>
</dbReference>
<comment type="cofactor">
    <cofactor evidence="15">
        <name>Mg(2+)</name>
        <dbReference type="ChEBI" id="CHEBI:18420"/>
    </cofactor>
    <text evidence="15">Binds 2 magnesium ions per tetramer.</text>
</comment>
<dbReference type="SUPFAM" id="SSF46955">
    <property type="entry name" value="Putative DNA-binding domain"/>
    <property type="match status" value="1"/>
</dbReference>
<evidence type="ECO:0000259" key="19">
    <source>
        <dbReference type="PROSITE" id="PS51483"/>
    </source>
</evidence>
<accession>A0A7C1JTJ3</accession>
<dbReference type="Pfam" id="PF03483">
    <property type="entry name" value="B3_4"/>
    <property type="match status" value="1"/>
</dbReference>
<reference evidence="20" key="1">
    <citation type="journal article" date="2020" name="mSystems">
        <title>Genome- and Community-Level Interaction Insights into Carbon Utilization and Element Cycling Functions of Hydrothermarchaeota in Hydrothermal Sediment.</title>
        <authorList>
            <person name="Zhou Z."/>
            <person name="Liu Y."/>
            <person name="Xu W."/>
            <person name="Pan J."/>
            <person name="Luo Z.H."/>
            <person name="Li M."/>
        </authorList>
    </citation>
    <scope>NUCLEOTIDE SEQUENCE [LARGE SCALE GENOMIC DNA]</scope>
    <source>
        <strain evidence="20">SpSt-289</strain>
    </source>
</reference>
<dbReference type="PROSITE" id="PS51447">
    <property type="entry name" value="FDX_ACB"/>
    <property type="match status" value="1"/>
</dbReference>
<evidence type="ECO:0000313" key="20">
    <source>
        <dbReference type="EMBL" id="HDX32067.1"/>
    </source>
</evidence>
<dbReference type="CDD" id="cd02796">
    <property type="entry name" value="tRNA_bind_bactPheRS"/>
    <property type="match status" value="1"/>
</dbReference>
<keyword evidence="4 15" id="KW-0963">Cytoplasm</keyword>
<dbReference type="InterPro" id="IPR036690">
    <property type="entry name" value="Fdx_antiC-bd_sf"/>
</dbReference>
<dbReference type="Pfam" id="PF03147">
    <property type="entry name" value="FDX-ACB"/>
    <property type="match status" value="1"/>
</dbReference>
<dbReference type="CDD" id="cd00769">
    <property type="entry name" value="PheRS_beta_core"/>
    <property type="match status" value="1"/>
</dbReference>
<comment type="subcellular location">
    <subcellularLocation>
        <location evidence="1 15">Cytoplasm</location>
    </subcellularLocation>
</comment>
<evidence type="ECO:0000256" key="4">
    <source>
        <dbReference type="ARBA" id="ARBA00022490"/>
    </source>
</evidence>
<dbReference type="SMART" id="SM00896">
    <property type="entry name" value="FDX-ACB"/>
    <property type="match status" value="1"/>
</dbReference>
<evidence type="ECO:0000256" key="15">
    <source>
        <dbReference type="HAMAP-Rule" id="MF_00283"/>
    </source>
</evidence>
<keyword evidence="9 15" id="KW-0067">ATP-binding</keyword>
<evidence type="ECO:0000256" key="6">
    <source>
        <dbReference type="ARBA" id="ARBA00022598"/>
    </source>
</evidence>
<evidence type="ECO:0000256" key="13">
    <source>
        <dbReference type="ARBA" id="ARBA00023146"/>
    </source>
</evidence>
<dbReference type="InterPro" id="IPR033714">
    <property type="entry name" value="tRNA_bind_bactPheRS"/>
</dbReference>
<comment type="caution">
    <text evidence="20">The sequence shown here is derived from an EMBL/GenBank/DDBJ whole genome shotgun (WGS) entry which is preliminary data.</text>
</comment>
<feature type="binding site" evidence="15">
    <location>
        <position position="502"/>
    </location>
    <ligand>
        <name>Mg(2+)</name>
        <dbReference type="ChEBI" id="CHEBI:18420"/>
        <note>shared with alpha subunit</note>
    </ligand>
</feature>
<dbReference type="Pfam" id="PF17759">
    <property type="entry name" value="tRNA_synthFbeta"/>
    <property type="match status" value="1"/>
</dbReference>
<dbReference type="GO" id="GO:0006432">
    <property type="term" value="P:phenylalanyl-tRNA aminoacylation"/>
    <property type="evidence" value="ECO:0007669"/>
    <property type="project" value="UniProtKB-UniRule"/>
</dbReference>
<keyword evidence="12 15" id="KW-0648">Protein biosynthesis</keyword>
<dbReference type="Gene3D" id="3.30.930.10">
    <property type="entry name" value="Bira Bifunctional Protein, Domain 2"/>
    <property type="match status" value="1"/>
</dbReference>
<dbReference type="Gene3D" id="3.30.56.10">
    <property type="match status" value="2"/>
</dbReference>
<feature type="domain" description="FDX-ACB" evidence="18">
    <location>
        <begin position="762"/>
        <end position="855"/>
    </location>
</feature>
<keyword evidence="5 16" id="KW-0820">tRNA-binding</keyword>